<evidence type="ECO:0000259" key="1">
    <source>
        <dbReference type="Pfam" id="PF04577"/>
    </source>
</evidence>
<keyword evidence="6" id="KW-1185">Reference proteome</keyword>
<dbReference type="EMBL" id="CAJOBA010035969">
    <property type="protein sequence ID" value="CAF4014352.1"/>
    <property type="molecule type" value="Genomic_DNA"/>
</dbReference>
<reference evidence="3" key="1">
    <citation type="submission" date="2021-02" db="EMBL/GenBank/DDBJ databases">
        <authorList>
            <person name="Nowell W R."/>
        </authorList>
    </citation>
    <scope>NUCLEOTIDE SEQUENCE</scope>
</reference>
<dbReference type="OrthoDB" id="529273at2759"/>
<accession>A0A815H6N4</accession>
<proteinExistence type="predicted"/>
<sequence>MFEFIYRTPWYNSNIPEENSGVNNINDDVMELPISIPLNDKDNTLIYSSYSCTGNINREAEYRNRICLFRNVCYDKKKEVIVYYKPKNSPKRPVLFEAKHGLIYDFYFGKRGFVQLQGHSTKLNTWHPIIVDEHIPLKNVKYLQSIHVLWNYWHLQEFNLGHLLWEDIASIYSSMIRLNVYTKNVIVMNVNNRESKKRTIYSIFFSQILPSFVKKYVTFSDYMKQFHEEFICFKNLLAGGNIALFNSDKGILGQEKIYYDFRTIILKHHGVDLKRPPTRHLILLVNKSHSEWGERNGIATRRSIYNLNEIKSYLQKTYKNIEIKVVKLHRLSFPEQIKLMYKTTIIITPCGGISATIPFLPRGAHAIIMDFYNTKKHRGWNPGESGSMEGYVWNYFPHFKKLYYQVRDESDYIMDLPNTTNTRDYASIIVNMSRLKMLVDTAIENSAFSTL</sequence>
<comment type="caution">
    <text evidence="3">The sequence shown here is derived from an EMBL/GenBank/DDBJ whole genome shotgun (WGS) entry which is preliminary data.</text>
</comment>
<dbReference type="AlphaFoldDB" id="A0A815H6N4"/>
<dbReference type="Proteomes" id="UP000681722">
    <property type="component" value="Unassembled WGS sequence"/>
</dbReference>
<evidence type="ECO:0000313" key="5">
    <source>
        <dbReference type="EMBL" id="CAF4219150.1"/>
    </source>
</evidence>
<feature type="domain" description="Glycosyltransferase 61 catalytic" evidence="1">
    <location>
        <begin position="276"/>
        <end position="365"/>
    </location>
</feature>
<gene>
    <name evidence="3" type="ORF">GPM918_LOCUS30855</name>
    <name evidence="2" type="ORF">OVA965_LOCUS24163</name>
    <name evidence="5" type="ORF">SRO942_LOCUS31484</name>
    <name evidence="4" type="ORF">TMI583_LOCUS24883</name>
</gene>
<dbReference type="EMBL" id="CAJOBC010063845">
    <property type="protein sequence ID" value="CAF4219150.1"/>
    <property type="molecule type" value="Genomic_DNA"/>
</dbReference>
<dbReference type="Proteomes" id="UP000682733">
    <property type="component" value="Unassembled WGS sequence"/>
</dbReference>
<dbReference type="InterPro" id="IPR049625">
    <property type="entry name" value="Glyco_transf_61_cat"/>
</dbReference>
<evidence type="ECO:0000313" key="2">
    <source>
        <dbReference type="EMBL" id="CAF1204837.1"/>
    </source>
</evidence>
<evidence type="ECO:0000313" key="6">
    <source>
        <dbReference type="Proteomes" id="UP000663829"/>
    </source>
</evidence>
<dbReference type="Proteomes" id="UP000663829">
    <property type="component" value="Unassembled WGS sequence"/>
</dbReference>
<dbReference type="EMBL" id="CAJNOK010014435">
    <property type="protein sequence ID" value="CAF1204837.1"/>
    <property type="molecule type" value="Genomic_DNA"/>
</dbReference>
<dbReference type="Pfam" id="PF04577">
    <property type="entry name" value="Glyco_transf_61"/>
    <property type="match status" value="1"/>
</dbReference>
<protein>
    <recommendedName>
        <fullName evidence="1">Glycosyltransferase 61 catalytic domain-containing protein</fullName>
    </recommendedName>
</protein>
<name>A0A815H6N4_9BILA</name>
<dbReference type="Proteomes" id="UP000677228">
    <property type="component" value="Unassembled WGS sequence"/>
</dbReference>
<dbReference type="GO" id="GO:0016757">
    <property type="term" value="F:glycosyltransferase activity"/>
    <property type="evidence" value="ECO:0007669"/>
    <property type="project" value="InterPro"/>
</dbReference>
<evidence type="ECO:0000313" key="4">
    <source>
        <dbReference type="EMBL" id="CAF4014352.1"/>
    </source>
</evidence>
<dbReference type="EMBL" id="CAJNOQ010014859">
    <property type="protein sequence ID" value="CAF1349941.1"/>
    <property type="molecule type" value="Genomic_DNA"/>
</dbReference>
<organism evidence="3 6">
    <name type="scientific">Didymodactylos carnosus</name>
    <dbReference type="NCBI Taxonomy" id="1234261"/>
    <lineage>
        <taxon>Eukaryota</taxon>
        <taxon>Metazoa</taxon>
        <taxon>Spiralia</taxon>
        <taxon>Gnathifera</taxon>
        <taxon>Rotifera</taxon>
        <taxon>Eurotatoria</taxon>
        <taxon>Bdelloidea</taxon>
        <taxon>Philodinida</taxon>
        <taxon>Philodinidae</taxon>
        <taxon>Didymodactylos</taxon>
    </lineage>
</organism>
<evidence type="ECO:0000313" key="3">
    <source>
        <dbReference type="EMBL" id="CAF1349941.1"/>
    </source>
</evidence>